<proteinExistence type="predicted"/>
<dbReference type="AlphaFoldDB" id="A0A381WWH8"/>
<dbReference type="EMBL" id="UINC01013121">
    <property type="protein sequence ID" value="SVA56885.1"/>
    <property type="molecule type" value="Genomic_DNA"/>
</dbReference>
<evidence type="ECO:0000313" key="1">
    <source>
        <dbReference type="EMBL" id="SVA56885.1"/>
    </source>
</evidence>
<gene>
    <name evidence="1" type="ORF">METZ01_LOCUS109739</name>
</gene>
<accession>A0A381WWH8</accession>
<organism evidence="1">
    <name type="scientific">marine metagenome</name>
    <dbReference type="NCBI Taxonomy" id="408172"/>
    <lineage>
        <taxon>unclassified sequences</taxon>
        <taxon>metagenomes</taxon>
        <taxon>ecological metagenomes</taxon>
    </lineage>
</organism>
<reference evidence="1" key="1">
    <citation type="submission" date="2018-05" db="EMBL/GenBank/DDBJ databases">
        <authorList>
            <person name="Lanie J.A."/>
            <person name="Ng W.-L."/>
            <person name="Kazmierczak K.M."/>
            <person name="Andrzejewski T.M."/>
            <person name="Davidsen T.M."/>
            <person name="Wayne K.J."/>
            <person name="Tettelin H."/>
            <person name="Glass J.I."/>
            <person name="Rusch D."/>
            <person name="Podicherti R."/>
            <person name="Tsui H.-C.T."/>
            <person name="Winkler M.E."/>
        </authorList>
    </citation>
    <scope>NUCLEOTIDE SEQUENCE</scope>
</reference>
<protein>
    <submittedName>
        <fullName evidence="1">Uncharacterized protein</fullName>
    </submittedName>
</protein>
<name>A0A381WWH8_9ZZZZ</name>
<sequence>MLFLKKRQLKDCHVGDVCMLDYGKNESQGDVRRVGTMIEKRNVKVHPISPTQKALHKIDRSCWLISLAERNGNVRRFYAEDVANRSRRLTWLARVCLSAVGIKFPKLESGNQQMTEGRKLSWEYGFVKQGTK</sequence>